<keyword evidence="3" id="KW-1185">Reference proteome</keyword>
<dbReference type="Pfam" id="PF00149">
    <property type="entry name" value="Metallophos"/>
    <property type="match status" value="1"/>
</dbReference>
<feature type="domain" description="Calcineurin-like phosphoesterase" evidence="1">
    <location>
        <begin position="63"/>
        <end position="251"/>
    </location>
</feature>
<proteinExistence type="predicted"/>
<dbReference type="PANTHER" id="PTHR43143:SF1">
    <property type="entry name" value="SERINE_THREONINE-PROTEIN PHOSPHATASE CPPED1"/>
    <property type="match status" value="1"/>
</dbReference>
<dbReference type="EMBL" id="CAXLJM020000068">
    <property type="protein sequence ID" value="CAL8124015.1"/>
    <property type="molecule type" value="Genomic_DNA"/>
</dbReference>
<gene>
    <name evidence="2" type="ORF">ODALV1_LOCUS20421</name>
</gene>
<dbReference type="Proteomes" id="UP001642540">
    <property type="component" value="Unassembled WGS sequence"/>
</dbReference>
<reference evidence="2 3" key="1">
    <citation type="submission" date="2024-08" db="EMBL/GenBank/DDBJ databases">
        <authorList>
            <person name="Cucini C."/>
            <person name="Frati F."/>
        </authorList>
    </citation>
    <scope>NUCLEOTIDE SEQUENCE [LARGE SCALE GENOMIC DNA]</scope>
</reference>
<comment type="caution">
    <text evidence="2">The sequence shown here is derived from an EMBL/GenBank/DDBJ whole genome shotgun (WGS) entry which is preliminary data.</text>
</comment>
<evidence type="ECO:0000313" key="2">
    <source>
        <dbReference type="EMBL" id="CAL8124015.1"/>
    </source>
</evidence>
<organism evidence="2 3">
    <name type="scientific">Orchesella dallaii</name>
    <dbReference type="NCBI Taxonomy" id="48710"/>
    <lineage>
        <taxon>Eukaryota</taxon>
        <taxon>Metazoa</taxon>
        <taxon>Ecdysozoa</taxon>
        <taxon>Arthropoda</taxon>
        <taxon>Hexapoda</taxon>
        <taxon>Collembola</taxon>
        <taxon>Entomobryomorpha</taxon>
        <taxon>Entomobryoidea</taxon>
        <taxon>Orchesellidae</taxon>
        <taxon>Orchesellinae</taxon>
        <taxon>Orchesella</taxon>
    </lineage>
</organism>
<dbReference type="InterPro" id="IPR051918">
    <property type="entry name" value="STPP_CPPED1"/>
</dbReference>
<accession>A0ABP1R9R0</accession>
<evidence type="ECO:0000259" key="1">
    <source>
        <dbReference type="Pfam" id="PF00149"/>
    </source>
</evidence>
<dbReference type="InterPro" id="IPR029052">
    <property type="entry name" value="Metallo-depent_PP-like"/>
</dbReference>
<dbReference type="SUPFAM" id="SSF56300">
    <property type="entry name" value="Metallo-dependent phosphatases"/>
    <property type="match status" value="1"/>
</dbReference>
<evidence type="ECO:0000313" key="3">
    <source>
        <dbReference type="Proteomes" id="UP001642540"/>
    </source>
</evidence>
<protein>
    <recommendedName>
        <fullName evidence="1">Calcineurin-like phosphoesterase domain-containing protein</fullName>
    </recommendedName>
</protein>
<dbReference type="PANTHER" id="PTHR43143">
    <property type="entry name" value="METALLOPHOSPHOESTERASE, CALCINEURIN SUPERFAMILY"/>
    <property type="match status" value="1"/>
</dbReference>
<sequence>MDFKIPEGLPGMNIEKWLKDPSERIWSGPFTFVQGADPQLGMIGSCKLKTCKPTWKAEIELTRQAIQKINTMSPKPKFFIVCGDMLDAYPFEKPFIPYYNGNDRIVRDLQYRDFVNVLQELDSEIKLVFACGNHDIGDIPTKQSIEIYRNQFGPDYFTFWVSGVKFVVLNSQYFYSPDAVPDETEKHLEFMNKIADPAAKFIVVFQHIPFFSKYPEEEDTFNSIPKERRLKLLEQLWNAGVRYMFCGHHHKNGGGTYKDLEQVVTSAMGAPWGEDPSGIRLVNVGPLDITHEYIKLRNTTDCQEFAKYEINDQTEGQLDTDVNIIEQ</sequence>
<dbReference type="InterPro" id="IPR004843">
    <property type="entry name" value="Calcineurin-like_PHP"/>
</dbReference>
<name>A0ABP1R9R0_9HEXA</name>
<dbReference type="Gene3D" id="3.60.21.10">
    <property type="match status" value="1"/>
</dbReference>